<evidence type="ECO:0000313" key="2">
    <source>
        <dbReference type="Proteomes" id="UP000461948"/>
    </source>
</evidence>
<accession>A0A7X2MJ23</accession>
<dbReference type="AlphaFoldDB" id="A0A7X2MJ23"/>
<gene>
    <name evidence="1" type="ORF">GKC49_02290</name>
</gene>
<evidence type="ECO:0000313" key="1">
    <source>
        <dbReference type="EMBL" id="MSE14021.1"/>
    </source>
</evidence>
<proteinExistence type="predicted"/>
<reference evidence="1 2" key="1">
    <citation type="submission" date="2019-11" db="EMBL/GenBank/DDBJ databases">
        <title>Draft Genome Sequence of Plant Growth-Promoting Rhizosphere-Associated Bacteria.</title>
        <authorList>
            <person name="Vasilyev I.Y."/>
            <person name="Radchenko V."/>
            <person name="Ilnitskaya E.V."/>
        </authorList>
    </citation>
    <scope>NUCLEOTIDE SEQUENCE [LARGE SCALE GENOMIC DNA]</scope>
    <source>
        <strain evidence="1 2">VRA_MhP_f</strain>
    </source>
</reference>
<dbReference type="RefSeq" id="WP_187507334.1">
    <property type="nucleotide sequence ID" value="NZ_JACSWY010000018.1"/>
</dbReference>
<dbReference type="EMBL" id="WKLC01000041">
    <property type="protein sequence ID" value="MSE14021.1"/>
    <property type="molecule type" value="Genomic_DNA"/>
</dbReference>
<name>A0A7X2MJ23_ENTAG</name>
<sequence length="104" mass="11621">MTMNVAVGNCAQKIRQIAGVYQSGGNLKDAKGSVDLALSELGYLNRKQPELQIINWEQLRLSLQAYLNYCSDIRWLTVIKYARAKAGSRRAGAVHNLKKKVVRS</sequence>
<organism evidence="1 2">
    <name type="scientific">Enterobacter agglomerans</name>
    <name type="common">Erwinia herbicola</name>
    <name type="synonym">Pantoea agglomerans</name>
    <dbReference type="NCBI Taxonomy" id="549"/>
    <lineage>
        <taxon>Bacteria</taxon>
        <taxon>Pseudomonadati</taxon>
        <taxon>Pseudomonadota</taxon>
        <taxon>Gammaproteobacteria</taxon>
        <taxon>Enterobacterales</taxon>
        <taxon>Erwiniaceae</taxon>
        <taxon>Pantoea</taxon>
        <taxon>Pantoea agglomerans group</taxon>
    </lineage>
</organism>
<comment type="caution">
    <text evidence="1">The sequence shown here is derived from an EMBL/GenBank/DDBJ whole genome shotgun (WGS) entry which is preliminary data.</text>
</comment>
<protein>
    <submittedName>
        <fullName evidence="1">Uncharacterized protein</fullName>
    </submittedName>
</protein>
<dbReference type="Proteomes" id="UP000461948">
    <property type="component" value="Unassembled WGS sequence"/>
</dbReference>